<proteinExistence type="predicted"/>
<protein>
    <submittedName>
        <fullName evidence="1">Uncharacterized protein</fullName>
    </submittedName>
</protein>
<dbReference type="AlphaFoldDB" id="A0A2P2L8X7"/>
<evidence type="ECO:0000313" key="1">
    <source>
        <dbReference type="EMBL" id="MBX14423.1"/>
    </source>
</evidence>
<organism evidence="1">
    <name type="scientific">Rhizophora mucronata</name>
    <name type="common">Asiatic mangrove</name>
    <dbReference type="NCBI Taxonomy" id="61149"/>
    <lineage>
        <taxon>Eukaryota</taxon>
        <taxon>Viridiplantae</taxon>
        <taxon>Streptophyta</taxon>
        <taxon>Embryophyta</taxon>
        <taxon>Tracheophyta</taxon>
        <taxon>Spermatophyta</taxon>
        <taxon>Magnoliopsida</taxon>
        <taxon>eudicotyledons</taxon>
        <taxon>Gunneridae</taxon>
        <taxon>Pentapetalae</taxon>
        <taxon>rosids</taxon>
        <taxon>fabids</taxon>
        <taxon>Malpighiales</taxon>
        <taxon>Rhizophoraceae</taxon>
        <taxon>Rhizophora</taxon>
    </lineage>
</organism>
<reference evidence="1" key="1">
    <citation type="submission" date="2018-02" db="EMBL/GenBank/DDBJ databases">
        <title>Rhizophora mucronata_Transcriptome.</title>
        <authorList>
            <person name="Meera S.P."/>
            <person name="Sreeshan A."/>
            <person name="Augustine A."/>
        </authorList>
    </citation>
    <scope>NUCLEOTIDE SEQUENCE</scope>
    <source>
        <tissue evidence="1">Leaf</tissue>
    </source>
</reference>
<accession>A0A2P2L8X7</accession>
<name>A0A2P2L8X7_RHIMU</name>
<sequence length="28" mass="3393">MHRTSNQQRQDTYDNQNTAPFVLEFLTH</sequence>
<dbReference type="EMBL" id="GGEC01033939">
    <property type="protein sequence ID" value="MBX14423.1"/>
    <property type="molecule type" value="Transcribed_RNA"/>
</dbReference>